<dbReference type="InterPro" id="IPR025499">
    <property type="entry name" value="KdgF"/>
</dbReference>
<dbReference type="SUPFAM" id="SSF51182">
    <property type="entry name" value="RmlC-like cupins"/>
    <property type="match status" value="1"/>
</dbReference>
<name>A0A8J6N0M9_9DELT</name>
<dbReference type="PANTHER" id="PTHR40112">
    <property type="entry name" value="H2HPP ISOMERASE"/>
    <property type="match status" value="1"/>
</dbReference>
<sequence>MFYKKEDSGYMTPVEGVRLKTLVHGEKTHLCEFRINKGSMVPKHSHPHEQTGYLISGRVKFILEDEEFEAGPGDSWCLPGNIVHTAEVLEDSVMVEIFSPVREDFL</sequence>
<gene>
    <name evidence="2" type="ORF">H8E19_07055</name>
</gene>
<evidence type="ECO:0000313" key="3">
    <source>
        <dbReference type="Proteomes" id="UP000650524"/>
    </source>
</evidence>
<dbReference type="InterPro" id="IPR052535">
    <property type="entry name" value="Bacilysin_H2HPP_isomerase"/>
</dbReference>
<dbReference type="InterPro" id="IPR011051">
    <property type="entry name" value="RmlC_Cupin_sf"/>
</dbReference>
<proteinExistence type="predicted"/>
<organism evidence="2 3">
    <name type="scientific">Candidatus Desulfacyla euxinica</name>
    <dbReference type="NCBI Taxonomy" id="2841693"/>
    <lineage>
        <taxon>Bacteria</taxon>
        <taxon>Deltaproteobacteria</taxon>
        <taxon>Candidatus Desulfacyla</taxon>
    </lineage>
</organism>
<dbReference type="InterPro" id="IPR014710">
    <property type="entry name" value="RmlC-like_jellyroll"/>
</dbReference>
<accession>A0A8J6N0M9</accession>
<dbReference type="CDD" id="cd02238">
    <property type="entry name" value="cupin_KdgF"/>
    <property type="match status" value="1"/>
</dbReference>
<evidence type="ECO:0000259" key="1">
    <source>
        <dbReference type="Pfam" id="PF07883"/>
    </source>
</evidence>
<dbReference type="EMBL" id="JACNJD010000193">
    <property type="protein sequence ID" value="MBC8177149.1"/>
    <property type="molecule type" value="Genomic_DNA"/>
</dbReference>
<dbReference type="Proteomes" id="UP000650524">
    <property type="component" value="Unassembled WGS sequence"/>
</dbReference>
<dbReference type="Pfam" id="PF07883">
    <property type="entry name" value="Cupin_2"/>
    <property type="match status" value="1"/>
</dbReference>
<evidence type="ECO:0000313" key="2">
    <source>
        <dbReference type="EMBL" id="MBC8177149.1"/>
    </source>
</evidence>
<reference evidence="2 3" key="1">
    <citation type="submission" date="2020-08" db="EMBL/GenBank/DDBJ databases">
        <title>Bridging the membrane lipid divide: bacteria of the FCB group superphylum have the potential to synthesize archaeal ether lipids.</title>
        <authorList>
            <person name="Villanueva L."/>
            <person name="Von Meijenfeldt F.A.B."/>
            <person name="Westbye A.B."/>
            <person name="Yadav S."/>
            <person name="Hopmans E.C."/>
            <person name="Dutilh B.E."/>
            <person name="Sinninghe Damste J.S."/>
        </authorList>
    </citation>
    <scope>NUCLEOTIDE SEQUENCE [LARGE SCALE GENOMIC DNA]</scope>
    <source>
        <strain evidence="2">NIOZ-UU27</strain>
    </source>
</reference>
<dbReference type="InterPro" id="IPR013096">
    <property type="entry name" value="Cupin_2"/>
</dbReference>
<comment type="caution">
    <text evidence="2">The sequence shown here is derived from an EMBL/GenBank/DDBJ whole genome shotgun (WGS) entry which is preliminary data.</text>
</comment>
<dbReference type="PANTHER" id="PTHR40112:SF1">
    <property type="entry name" value="H2HPP ISOMERASE"/>
    <property type="match status" value="1"/>
</dbReference>
<dbReference type="PIRSF" id="PIRSF029883">
    <property type="entry name" value="KdgF"/>
    <property type="match status" value="1"/>
</dbReference>
<dbReference type="AlphaFoldDB" id="A0A8J6N0M9"/>
<feature type="domain" description="Cupin type-2" evidence="1">
    <location>
        <begin position="33"/>
        <end position="93"/>
    </location>
</feature>
<protein>
    <submittedName>
        <fullName evidence="2">Cupin domain-containing protein</fullName>
    </submittedName>
</protein>
<dbReference type="Gene3D" id="2.60.120.10">
    <property type="entry name" value="Jelly Rolls"/>
    <property type="match status" value="1"/>
</dbReference>